<accession>A0A3L8S996</accession>
<evidence type="ECO:0000313" key="1">
    <source>
        <dbReference type="EMBL" id="RLV98520.1"/>
    </source>
</evidence>
<comment type="caution">
    <text evidence="1">The sequence shown here is derived from an EMBL/GenBank/DDBJ whole genome shotgun (WGS) entry which is preliminary data.</text>
</comment>
<keyword evidence="2" id="KW-1185">Reference proteome</keyword>
<protein>
    <submittedName>
        <fullName evidence="1">Uncharacterized protein</fullName>
    </submittedName>
</protein>
<evidence type="ECO:0000313" key="2">
    <source>
        <dbReference type="Proteomes" id="UP000276834"/>
    </source>
</evidence>
<reference evidence="1 2" key="1">
    <citation type="journal article" date="2018" name="Proc. R. Soc. B">
        <title>A non-coding region near Follistatin controls head colour polymorphism in the Gouldian finch.</title>
        <authorList>
            <person name="Toomey M.B."/>
            <person name="Marques C.I."/>
            <person name="Andrade P."/>
            <person name="Araujo P.M."/>
            <person name="Sabatino S."/>
            <person name="Gazda M.A."/>
            <person name="Afonso S."/>
            <person name="Lopes R.J."/>
            <person name="Corbo J.C."/>
            <person name="Carneiro M."/>
        </authorList>
    </citation>
    <scope>NUCLEOTIDE SEQUENCE [LARGE SCALE GENOMIC DNA]</scope>
    <source>
        <strain evidence="1">Red01</strain>
        <tissue evidence="1">Muscle</tissue>
    </source>
</reference>
<proteinExistence type="predicted"/>
<name>A0A3L8S996_CHLGU</name>
<dbReference type="OrthoDB" id="10577665at2759"/>
<dbReference type="AlphaFoldDB" id="A0A3L8S996"/>
<dbReference type="Proteomes" id="UP000276834">
    <property type="component" value="Unassembled WGS sequence"/>
</dbReference>
<organism evidence="1 2">
    <name type="scientific">Chloebia gouldiae</name>
    <name type="common">Gouldian finch</name>
    <name type="synonym">Erythrura gouldiae</name>
    <dbReference type="NCBI Taxonomy" id="44316"/>
    <lineage>
        <taxon>Eukaryota</taxon>
        <taxon>Metazoa</taxon>
        <taxon>Chordata</taxon>
        <taxon>Craniata</taxon>
        <taxon>Vertebrata</taxon>
        <taxon>Euteleostomi</taxon>
        <taxon>Archelosauria</taxon>
        <taxon>Archosauria</taxon>
        <taxon>Dinosauria</taxon>
        <taxon>Saurischia</taxon>
        <taxon>Theropoda</taxon>
        <taxon>Coelurosauria</taxon>
        <taxon>Aves</taxon>
        <taxon>Neognathae</taxon>
        <taxon>Neoaves</taxon>
        <taxon>Telluraves</taxon>
        <taxon>Australaves</taxon>
        <taxon>Passeriformes</taxon>
        <taxon>Passeroidea</taxon>
        <taxon>Passeridae</taxon>
        <taxon>Chloebia</taxon>
    </lineage>
</organism>
<sequence length="175" mass="19046">MADAALWYHQSNQRSSSPVCSLCQTQALPLPPGQSLGPNDIYVEASGSLPLRSDLQEDNENGCPALTYVPVQNGLKMGWQITLLYELQTENLWKCCCLHLEVLAQGCLHDGELQGQEHSVHDHVTGSGRQTTWAAHYLCVSSPVVMGGEECVWHSDVPGSFISGAERLAPEVITC</sequence>
<gene>
    <name evidence="1" type="ORF">DV515_00010675</name>
</gene>
<dbReference type="EMBL" id="QUSF01000040">
    <property type="protein sequence ID" value="RLV98520.1"/>
    <property type="molecule type" value="Genomic_DNA"/>
</dbReference>